<reference evidence="3 4" key="1">
    <citation type="submission" date="2018-05" db="EMBL/GenBank/DDBJ databases">
        <title>Genomic Encyclopedia of Archaeal and Bacterial Type Strains, Phase II (KMG-II): from individual species to whole genera.</title>
        <authorList>
            <person name="Goeker M."/>
        </authorList>
    </citation>
    <scope>NUCLEOTIDE SEQUENCE [LARGE SCALE GENOMIC DNA]</scope>
    <source>
        <strain evidence="3 4">DSM 22214</strain>
    </source>
</reference>
<dbReference type="AlphaFoldDB" id="A0A316DZW2"/>
<dbReference type="InterPro" id="IPR036390">
    <property type="entry name" value="WH_DNA-bd_sf"/>
</dbReference>
<comment type="similarity">
    <text evidence="1">Belongs to the initiator RepB protein family.</text>
</comment>
<dbReference type="RefSeq" id="WP_109745625.1">
    <property type="nucleotide sequence ID" value="NZ_QGGO01000053.1"/>
</dbReference>
<gene>
    <name evidence="3" type="ORF">LV89_04936</name>
</gene>
<comment type="caution">
    <text evidence="3">The sequence shown here is derived from an EMBL/GenBank/DDBJ whole genome shotgun (WGS) entry which is preliminary data.</text>
</comment>
<dbReference type="GO" id="GO:0006270">
    <property type="term" value="P:DNA replication initiation"/>
    <property type="evidence" value="ECO:0007669"/>
    <property type="project" value="InterPro"/>
</dbReference>
<dbReference type="Pfam" id="PF21205">
    <property type="entry name" value="Rep3_C"/>
    <property type="match status" value="1"/>
</dbReference>
<dbReference type="SUPFAM" id="SSF46785">
    <property type="entry name" value="Winged helix' DNA-binding domain"/>
    <property type="match status" value="2"/>
</dbReference>
<keyword evidence="4" id="KW-1185">Reference proteome</keyword>
<dbReference type="InterPro" id="IPR000525">
    <property type="entry name" value="Initiator_Rep_WH1"/>
</dbReference>
<sequence length="314" mass="36480">MGLSKIENQQPNIITMSRQEFSMIEKRIVLYVINQIKTGFNINPELFQNQTFTIPIANLKSNYNEIKKSCKKLNSRQITLVNEELDEVSYITPFPRVDYLGKSGVIKVWMFADVVPHFVELSKGYTKYPLEIALQLDSIYSQRMYEILCSKKDLGAWLNVDLEKLKHILNAEKYERYSHFKQRVLDIAQKELDEKANIKFTYEPSRKEGKKVTHLDFHILTEQEQAVMNVESEMDSVALLNIGQIMAQASQILSTYNFSANQYKEIMTDNRLLTLFIEEDSKIVHGVRKNIKNKSAYMATVLGFGNKKKDIKKK</sequence>
<organism evidence="3 4">
    <name type="scientific">Arcicella aurantiaca</name>
    <dbReference type="NCBI Taxonomy" id="591202"/>
    <lineage>
        <taxon>Bacteria</taxon>
        <taxon>Pseudomonadati</taxon>
        <taxon>Bacteroidota</taxon>
        <taxon>Cytophagia</taxon>
        <taxon>Cytophagales</taxon>
        <taxon>Flectobacillaceae</taxon>
        <taxon>Arcicella</taxon>
    </lineage>
</organism>
<name>A0A316DZW2_9BACT</name>
<dbReference type="EMBL" id="QGGO01000053">
    <property type="protein sequence ID" value="PWK16090.1"/>
    <property type="molecule type" value="Genomic_DNA"/>
</dbReference>
<dbReference type="Pfam" id="PF01051">
    <property type="entry name" value="Rep3_N"/>
    <property type="match status" value="1"/>
</dbReference>
<evidence type="ECO:0000313" key="3">
    <source>
        <dbReference type="EMBL" id="PWK16090.1"/>
    </source>
</evidence>
<protein>
    <submittedName>
        <fullName evidence="3">Replication initiator protein</fullName>
    </submittedName>
</protein>
<dbReference type="OrthoDB" id="925905at2"/>
<evidence type="ECO:0000313" key="4">
    <source>
        <dbReference type="Proteomes" id="UP000245489"/>
    </source>
</evidence>
<evidence type="ECO:0000259" key="2">
    <source>
        <dbReference type="Pfam" id="PF01051"/>
    </source>
</evidence>
<evidence type="ECO:0000256" key="1">
    <source>
        <dbReference type="ARBA" id="ARBA00038283"/>
    </source>
</evidence>
<proteinExistence type="inferred from homology"/>
<accession>A0A316DZW2</accession>
<dbReference type="InterPro" id="IPR036388">
    <property type="entry name" value="WH-like_DNA-bd_sf"/>
</dbReference>
<dbReference type="GO" id="GO:0003887">
    <property type="term" value="F:DNA-directed DNA polymerase activity"/>
    <property type="evidence" value="ECO:0007669"/>
    <property type="project" value="InterPro"/>
</dbReference>
<dbReference type="Gene3D" id="1.10.10.10">
    <property type="entry name" value="Winged helix-like DNA-binding domain superfamily/Winged helix DNA-binding domain"/>
    <property type="match status" value="2"/>
</dbReference>
<feature type="domain" description="Initiator Rep protein WH1" evidence="2">
    <location>
        <begin position="10"/>
        <end position="149"/>
    </location>
</feature>
<dbReference type="Proteomes" id="UP000245489">
    <property type="component" value="Unassembled WGS sequence"/>
</dbReference>